<organism evidence="1 2">
    <name type="scientific">Trametes sanguinea</name>
    <dbReference type="NCBI Taxonomy" id="158606"/>
    <lineage>
        <taxon>Eukaryota</taxon>
        <taxon>Fungi</taxon>
        <taxon>Dikarya</taxon>
        <taxon>Basidiomycota</taxon>
        <taxon>Agaricomycotina</taxon>
        <taxon>Agaricomycetes</taxon>
        <taxon>Polyporales</taxon>
        <taxon>Polyporaceae</taxon>
        <taxon>Trametes</taxon>
    </lineage>
</organism>
<dbReference type="EMBL" id="JANSHE010001003">
    <property type="protein sequence ID" value="KAJ3005289.1"/>
    <property type="molecule type" value="Genomic_DNA"/>
</dbReference>
<reference evidence="1" key="1">
    <citation type="submission" date="2022-08" db="EMBL/GenBank/DDBJ databases">
        <title>Genome Sequence of Pycnoporus sanguineus.</title>
        <authorList>
            <person name="Buettner E."/>
        </authorList>
    </citation>
    <scope>NUCLEOTIDE SEQUENCE</scope>
    <source>
        <strain evidence="1">CG-C14</strain>
    </source>
</reference>
<comment type="caution">
    <text evidence="1">The sequence shown here is derived from an EMBL/GenBank/DDBJ whole genome shotgun (WGS) entry which is preliminary data.</text>
</comment>
<protein>
    <submittedName>
        <fullName evidence="1">Uncharacterized protein</fullName>
    </submittedName>
</protein>
<sequence>MAWYDEVLSCGKLVSACSLLLRLLILFRFLLSLPLSGHHSLAIPAGMSPIRKTGSRFRFVAGVDVNAGFAAHVDIKIPSAPWRVRDALPTITRTFRARSESGRRKGKNKRLKSNLDSDSEELDGNDSEEPASRTSTPGFNDNAAPSSIAHDGKPDVFVDFDTQSYSTRNKGKTRAALVRYPSVTSIASNDDRPTSRQGSVSSVRSSSRPAATASGSGSETYIWTRFGMQNGEPVFIRQWRNSSTIDKDCITYWWESSSRTPLQEPPDLSDRPDLALGDLYCNRVAGIDVPQLWIWTTDGWKTIAEGDVRESDHRRLSITPKKKLPSWVKAEWCIKQMVKHHKGELCNRTNLNHTGY</sequence>
<evidence type="ECO:0000313" key="1">
    <source>
        <dbReference type="EMBL" id="KAJ3005289.1"/>
    </source>
</evidence>
<dbReference type="Proteomes" id="UP001144978">
    <property type="component" value="Unassembled WGS sequence"/>
</dbReference>
<evidence type="ECO:0000313" key="2">
    <source>
        <dbReference type="Proteomes" id="UP001144978"/>
    </source>
</evidence>
<name>A0ACC1Q0S9_9APHY</name>
<proteinExistence type="predicted"/>
<gene>
    <name evidence="1" type="ORF">NUW54_g4404</name>
</gene>
<keyword evidence="2" id="KW-1185">Reference proteome</keyword>
<accession>A0ACC1Q0S9</accession>